<dbReference type="NCBIfam" id="TIGR04183">
    <property type="entry name" value="Por_Secre_tail"/>
    <property type="match status" value="1"/>
</dbReference>
<sequence>MTKIYSRNLFLKLFFLTGLITGVQFSYAQTYCIPTNSCVSGDQIENFSTTGGVTNISNLNSGCSPNGYQFFSNQVVTALPGTQINFTVQSGSSWSQGFRIWADWNNDGDFVDAGEDLWNSVTWATTPFNGSFTIPVGTPPGNVRLRVRCNYVAVPTSPCDPQTFGETEDYVINVLPTAPCTSPPPVATTIASDTSVCPGTTVNFSLANITFGAGQTYQWQSAPSASGPWTDITGATSPVYSQAVSTTTFFRCNVTCGSASTPSTTRQVIAAGNNFNGVYTINPSGSGPNNFTSFTAFANALACGSVTGPVTVNVAPNSGPYTEQIVLPYVPGTSPTNKIVINGNNNIIRFDAVNSALRHTIELNGAKHFEFNNLQILSLGVSNGHALEFRNSADSNKFVGCVIGHIDMENTSFNIGAIVFSNSKTSTTGQGNNGNYNEFINNIIQGGYYTISLNGSATTPNTGNKFINNEIRNSYLYSVWGQNVDDLVFEGNNVHRLTRNTLTTCYYLYISGTNNRRNKILRNRFHSPFEQQQNTTSSFYGIWFTAGATNAADRNLIANNIFYNIRTNGVIYTWYHTGSTGYFDFFHNTISINNPTANSASANRLVWISTTPDSMRIRNNVFTCIRGTAGSGQNHIIYLSSSTYTPIIDNNVYFIDTIHPVNFVGFRGSNVKTWSNWKSVASGAFEQNGEYANPIYENESAGNLKPINPAINNIGFDLTAIVPNDILNITRTVPPDPGAYEFSPLPGVDAVLTTFISPSPGSGCTGNIAASVNLSNYGLTNLTFARIQWSVNGVLQSPVNFTGNLATAVNQSISLGTFAATPGQTYNLVAYVDSVAPGIDANPSNDTTSRAYNTNGLFGTYTINAGQPASATNFQSFNALANALHTNGVCGPVTVNVVPGSGPYIEQVQFNPIVGASATNRITINGNGDTIRFDATNSASNFVIRLNGADFFTFDSLNVRATNASNSWGFHLTSNADHNIIRKCRIECPLNTTFNNVPIVISGTNTSSTTFGNCGNYNLIEDNTIIGGYYGLTVMGVSSTSAGLSKFNRIQNNKFLDYYLAGVYAGPNDSLEVVRNEFSQPTRTTHTTFYGVLFSGYYNNCRIVGNLIHNAFNAATTFPTSAAYPIYISGGSDAGQWNLIANNIIRDIKTNGLIYGIYFLSSCNWWKVYHNTIAIYLPNAVSSSATRLVWHATANDSIRYMNNLFYLMRAGTGQKYIMYLNSSTSRPLINHNAYFIHDSVGTNYFFGWRGSNVNTFADWQALANNAFDQQGRYANPNFVSIWTGNVQPTNVLFNGMGFNLQNWVPTDFFGTPRGAFPDAGAIEFNPPPGPDPAIVSFTQPTGAICDTFATAQVQIANLGLDTVTSLTIAWSVDNTPQTPVNWTGVLASSQSVNITLGTFNVPANALVNVTATITASGPGVDTDPSNNTLTRSGIRRSLSGTYTINAFSATSGSNFASFTDFANTLSQVGVCGPVTVNVVPGSGPYVEQAYFGTIPNTSVANTVTLKGNGESISFNSNNTDRRAIIAFEGTRNFVLDSLNISSTGTISQFATGVYITGNAENITVKNCSIVMPMNFTNTNYNGILASISESSITGIGKVCDRITIEKNFISGGYQNIYLGGNTATTGPFTVGNKILNNTLADAYIYSFFTRGVDSLEFNGNDIHRLNRQTVTTFYGIYISNEIRNSKITNNRIRNPYASATSITGSAFGFYNFTSSGNPNNRNLFANNWMYGWENTGFNYCFYLSGSSNWNVYHNSISIEHNSTGTGGEYLIYLLGTMSNIDIRNNLITTSRPTTGTSYIIYQSNTVTNITYNHNAYWRQTNSTSAFFGFNGSNINTFANWQASTGNPDSNSQFGQPFYVNPAANDFTPGSPQFNNIGANLLTVVPTDINGVSRTSTPDPGAVEFVPLPCTGPFNFTLVSATPTSATLNWGSFDNNHQIEWGPVGFTPGSLQGTLITNITTKPYTVTGLSSNVCYDMYVRDSCGPNQYSQWVGPVQVCTPIAFDARLEALVNPRNGQCGDSVMNVRVVVKNEGANPISNVPVTCQITGDLTQTFTASVPSLAAGARDTINMGTINGFQGLNLNILSFTSLPNDQVTSNDSLNLQVFIKPRNPVVLPFSVCTGIDTITLQAKPGPGLLYEWYGQPTGGTPLATSNTFFVPSISTKNDYYLQYRQIVGDSASATHGPLVQSAGTFINSATSFSSCPGILKIAVPAGAVIDSIRVSYSITATGGGWISEQLSRIRVVNNNAAEPVVVGPALNQGGTQAYSRTLNIANGVINSDTLTLELHVGRTWPDGGTGPCNDLYQFVPANSWTATVYYQASACSQVRTPVIITPTPKPTASFTFTQIPTSYTVTFNGVATNADSVHWDFAGLGTANTLNATFTFPQNGKYGVCFSAFNECGDTTVCDTLEFKVSTAEHLLGSFLKVYPNPNTGVFEVTFSDDVASLPIEVVDLTGKVIYRTEWRSAGGTFRETIKLEDVAAGTYLLRVHSSAGIINRKVVIGK</sequence>
<dbReference type="InterPro" id="IPR012334">
    <property type="entry name" value="Pectin_lyas_fold"/>
</dbReference>
<dbReference type="Proteomes" id="UP000286715">
    <property type="component" value="Unassembled WGS sequence"/>
</dbReference>
<dbReference type="InterPro" id="IPR006626">
    <property type="entry name" value="PbH1"/>
</dbReference>
<reference evidence="4 5" key="1">
    <citation type="submission" date="2018-11" db="EMBL/GenBank/DDBJ databases">
        <title>Schleiferia aggregans sp. nov., a moderately thermophilic heterotrophic bacterium isolated from microbial mats at a terrestrial hot spring.</title>
        <authorList>
            <person name="Iino T."/>
            <person name="Ohkuma M."/>
            <person name="Haruta S."/>
        </authorList>
    </citation>
    <scope>NUCLEOTIDE SEQUENCE [LARGE SCALE GENOMIC DNA]</scope>
    <source>
        <strain evidence="4 5">LA</strain>
    </source>
</reference>
<dbReference type="InterPro" id="IPR003961">
    <property type="entry name" value="FN3_dom"/>
</dbReference>
<dbReference type="InterPro" id="IPR026444">
    <property type="entry name" value="Secre_tail"/>
</dbReference>
<dbReference type="RefSeq" id="WP_124398213.1">
    <property type="nucleotide sequence ID" value="NZ_BHZE01000017.1"/>
</dbReference>
<dbReference type="SUPFAM" id="SSF49265">
    <property type="entry name" value="Fibronectin type III"/>
    <property type="match status" value="1"/>
</dbReference>
<dbReference type="InterPro" id="IPR044023">
    <property type="entry name" value="Ig_7"/>
</dbReference>
<dbReference type="SUPFAM" id="SSF51126">
    <property type="entry name" value="Pectin lyase-like"/>
    <property type="match status" value="3"/>
</dbReference>
<evidence type="ECO:0000313" key="4">
    <source>
        <dbReference type="EMBL" id="GCD78149.1"/>
    </source>
</evidence>
<evidence type="ECO:0000256" key="1">
    <source>
        <dbReference type="ARBA" id="ARBA00022729"/>
    </source>
</evidence>
<organism evidence="4 5">
    <name type="scientific">Thermaurantimonas aggregans</name>
    <dbReference type="NCBI Taxonomy" id="2173829"/>
    <lineage>
        <taxon>Bacteria</taxon>
        <taxon>Pseudomonadati</taxon>
        <taxon>Bacteroidota</taxon>
        <taxon>Flavobacteriia</taxon>
        <taxon>Flavobacteriales</taxon>
        <taxon>Schleiferiaceae</taxon>
        <taxon>Thermaurantimonas</taxon>
    </lineage>
</organism>
<dbReference type="EMBL" id="BHZE01000017">
    <property type="protein sequence ID" value="GCD78149.1"/>
    <property type="molecule type" value="Genomic_DNA"/>
</dbReference>
<dbReference type="SUPFAM" id="SSF49299">
    <property type="entry name" value="PKD domain"/>
    <property type="match status" value="1"/>
</dbReference>
<dbReference type="PROSITE" id="PS50853">
    <property type="entry name" value="FN3"/>
    <property type="match status" value="1"/>
</dbReference>
<dbReference type="InterPro" id="IPR035986">
    <property type="entry name" value="PKD_dom_sf"/>
</dbReference>
<evidence type="ECO:0000259" key="3">
    <source>
        <dbReference type="PROSITE" id="PS50853"/>
    </source>
</evidence>
<dbReference type="Gene3D" id="2.60.40.10">
    <property type="entry name" value="Immunoglobulins"/>
    <property type="match status" value="1"/>
</dbReference>
<accession>A0A401XM98</accession>
<comment type="caution">
    <text evidence="4">The sequence shown here is derived from an EMBL/GenBank/DDBJ whole genome shotgun (WGS) entry which is preliminary data.</text>
</comment>
<dbReference type="SMART" id="SM00710">
    <property type="entry name" value="PbH1"/>
    <property type="match status" value="15"/>
</dbReference>
<dbReference type="InterPro" id="IPR036116">
    <property type="entry name" value="FN3_sf"/>
</dbReference>
<feature type="domain" description="Fibronectin type-III" evidence="3">
    <location>
        <begin position="1911"/>
        <end position="2001"/>
    </location>
</feature>
<evidence type="ECO:0000313" key="5">
    <source>
        <dbReference type="Proteomes" id="UP000286715"/>
    </source>
</evidence>
<keyword evidence="1 2" id="KW-0732">Signal</keyword>
<proteinExistence type="predicted"/>
<feature type="chain" id="PRO_5019412654" description="Fibronectin type-III domain-containing protein" evidence="2">
    <location>
        <begin position="29"/>
        <end position="2502"/>
    </location>
</feature>
<feature type="signal peptide" evidence="2">
    <location>
        <begin position="1"/>
        <end position="28"/>
    </location>
</feature>
<dbReference type="Gene3D" id="2.160.20.10">
    <property type="entry name" value="Single-stranded right-handed beta-helix, Pectin lyase-like"/>
    <property type="match status" value="2"/>
</dbReference>
<dbReference type="Pfam" id="PF19081">
    <property type="entry name" value="Ig_7"/>
    <property type="match status" value="1"/>
</dbReference>
<dbReference type="InterPro" id="IPR045474">
    <property type="entry name" value="GEVED"/>
</dbReference>
<dbReference type="OrthoDB" id="1465457at2"/>
<gene>
    <name evidence="4" type="ORF">JCM31826_16310</name>
</gene>
<evidence type="ECO:0000256" key="2">
    <source>
        <dbReference type="SAM" id="SignalP"/>
    </source>
</evidence>
<protein>
    <recommendedName>
        <fullName evidence="3">Fibronectin type-III domain-containing protein</fullName>
    </recommendedName>
</protein>
<dbReference type="Pfam" id="PF18962">
    <property type="entry name" value="Por_Secre_tail"/>
    <property type="match status" value="1"/>
</dbReference>
<dbReference type="Pfam" id="PF20009">
    <property type="entry name" value="GEVED"/>
    <property type="match status" value="1"/>
</dbReference>
<keyword evidence="5" id="KW-1185">Reference proteome</keyword>
<dbReference type="InterPro" id="IPR011050">
    <property type="entry name" value="Pectin_lyase_fold/virulence"/>
</dbReference>
<name>A0A401XM98_9FLAO</name>
<dbReference type="InterPro" id="IPR013783">
    <property type="entry name" value="Ig-like_fold"/>
</dbReference>